<evidence type="ECO:0000313" key="5">
    <source>
        <dbReference type="Proteomes" id="UP000182894"/>
    </source>
</evidence>
<dbReference type="Proteomes" id="UP000182894">
    <property type="component" value="Unassembled WGS sequence"/>
</dbReference>
<keyword evidence="1" id="KW-0547">Nucleotide-binding</keyword>
<dbReference type="STRING" id="89065.SAMN05216605_12234"/>
<dbReference type="GO" id="GO:0005524">
    <property type="term" value="F:ATP binding"/>
    <property type="evidence" value="ECO:0007669"/>
    <property type="project" value="UniProtKB-KW"/>
</dbReference>
<evidence type="ECO:0000259" key="3">
    <source>
        <dbReference type="Pfam" id="PF06414"/>
    </source>
</evidence>
<keyword evidence="2" id="KW-0067">ATP-binding</keyword>
<dbReference type="InterPro" id="IPR010488">
    <property type="entry name" value="Zeta_toxin_domain"/>
</dbReference>
<name>A0A1G8REB5_9PSED</name>
<dbReference type="SUPFAM" id="SSF52540">
    <property type="entry name" value="P-loop containing nucleoside triphosphate hydrolases"/>
    <property type="match status" value="1"/>
</dbReference>
<accession>A0A1G8REB5</accession>
<evidence type="ECO:0000256" key="2">
    <source>
        <dbReference type="ARBA" id="ARBA00022840"/>
    </source>
</evidence>
<dbReference type="AlphaFoldDB" id="A0A1G8REB5"/>
<feature type="domain" description="Zeta toxin" evidence="3">
    <location>
        <begin position="37"/>
        <end position="205"/>
    </location>
</feature>
<dbReference type="InterPro" id="IPR027417">
    <property type="entry name" value="P-loop_NTPase"/>
</dbReference>
<protein>
    <submittedName>
        <fullName evidence="4">Zeta toxin</fullName>
    </submittedName>
</protein>
<gene>
    <name evidence="4" type="ORF">SAMN05216605_12234</name>
</gene>
<organism evidence="4 5">
    <name type="scientific">Pseudomonas abietaniphila</name>
    <dbReference type="NCBI Taxonomy" id="89065"/>
    <lineage>
        <taxon>Bacteria</taxon>
        <taxon>Pseudomonadati</taxon>
        <taxon>Pseudomonadota</taxon>
        <taxon>Gammaproteobacteria</taxon>
        <taxon>Pseudomonadales</taxon>
        <taxon>Pseudomonadaceae</taxon>
        <taxon>Pseudomonas</taxon>
    </lineage>
</organism>
<sequence length="326" mass="37301">MSATHYSYTCAELDSVYRTLETTLFGVKRDIGEDGLPSPKILVVAGVQGSGKTYMLNNTLLKDPRYSNYVRLYLESFRELHPRYAEFADQDVTSRYKHTETFIWELCSRIFSHAHKNKFNIIMETALDTRAFANVISGDELADYQFDVHLIGCKKDFVHLSTIKRALDALEKGTLERFVDIATIETSIDNAEVILNAFETACMRVSGSTISMYERGFGELRNRKMLCSSRCDQITTLTPHAFTDDEGTVVSVQEQTHRIVRSEQYPVPCSFASFTALVHAPITGEQDRQEAWQEAYAALARMRTFWQQTPPRLAETLWSYIKQYTE</sequence>
<keyword evidence="5" id="KW-1185">Reference proteome</keyword>
<dbReference type="RefSeq" id="WP_074758431.1">
    <property type="nucleotide sequence ID" value="NZ_FNCO01000022.1"/>
</dbReference>
<proteinExistence type="predicted"/>
<evidence type="ECO:0000256" key="1">
    <source>
        <dbReference type="ARBA" id="ARBA00022741"/>
    </source>
</evidence>
<evidence type="ECO:0000313" key="4">
    <source>
        <dbReference type="EMBL" id="SDJ14855.1"/>
    </source>
</evidence>
<dbReference type="Pfam" id="PF06414">
    <property type="entry name" value="Zeta_toxin"/>
    <property type="match status" value="1"/>
</dbReference>
<dbReference type="Gene3D" id="3.40.50.300">
    <property type="entry name" value="P-loop containing nucleotide triphosphate hydrolases"/>
    <property type="match status" value="1"/>
</dbReference>
<reference evidence="5" key="1">
    <citation type="submission" date="2016-10" db="EMBL/GenBank/DDBJ databases">
        <authorList>
            <person name="Varghese N."/>
            <person name="Submissions S."/>
        </authorList>
    </citation>
    <scope>NUCLEOTIDE SEQUENCE [LARGE SCALE GENOMIC DNA]</scope>
    <source>
        <strain evidence="5">ATCC 700689</strain>
    </source>
</reference>
<dbReference type="GO" id="GO:0016301">
    <property type="term" value="F:kinase activity"/>
    <property type="evidence" value="ECO:0007669"/>
    <property type="project" value="InterPro"/>
</dbReference>
<dbReference type="EMBL" id="FNCO01000022">
    <property type="protein sequence ID" value="SDJ14855.1"/>
    <property type="molecule type" value="Genomic_DNA"/>
</dbReference>